<keyword evidence="5" id="KW-0029">Amino-acid transport</keyword>
<evidence type="ECO:0000256" key="6">
    <source>
        <dbReference type="ARBA" id="ARBA00022989"/>
    </source>
</evidence>
<dbReference type="GO" id="GO:0022857">
    <property type="term" value="F:transmembrane transporter activity"/>
    <property type="evidence" value="ECO:0007669"/>
    <property type="project" value="InterPro"/>
</dbReference>
<evidence type="ECO:0000256" key="1">
    <source>
        <dbReference type="ARBA" id="ARBA00004651"/>
    </source>
</evidence>
<evidence type="ECO:0000256" key="9">
    <source>
        <dbReference type="SAM" id="Phobius"/>
    </source>
</evidence>
<dbReference type="Proteomes" id="UP001221217">
    <property type="component" value="Unassembled WGS sequence"/>
</dbReference>
<evidence type="ECO:0000256" key="7">
    <source>
        <dbReference type="ARBA" id="ARBA00023136"/>
    </source>
</evidence>
<dbReference type="AlphaFoldDB" id="A0AAJ1IFK2"/>
<evidence type="ECO:0000256" key="8">
    <source>
        <dbReference type="ARBA" id="ARBA00037998"/>
    </source>
</evidence>
<proteinExistence type="inferred from homology"/>
<dbReference type="PANTHER" id="PTHR11795">
    <property type="entry name" value="BRANCHED-CHAIN AMINO ACID TRANSPORT SYSTEM PERMEASE PROTEIN LIVH"/>
    <property type="match status" value="1"/>
</dbReference>
<comment type="similarity">
    <text evidence="8">Belongs to the binding-protein-dependent transport system permease family. LivHM subfamily.</text>
</comment>
<name>A0AAJ1IFK2_9SPIO</name>
<evidence type="ECO:0000313" key="11">
    <source>
        <dbReference type="Proteomes" id="UP001221217"/>
    </source>
</evidence>
<evidence type="ECO:0000256" key="4">
    <source>
        <dbReference type="ARBA" id="ARBA00022692"/>
    </source>
</evidence>
<dbReference type="InterPro" id="IPR001851">
    <property type="entry name" value="ABC_transp_permease"/>
</dbReference>
<feature type="transmembrane region" description="Helical" evidence="9">
    <location>
        <begin position="12"/>
        <end position="37"/>
    </location>
</feature>
<dbReference type="GO" id="GO:0005886">
    <property type="term" value="C:plasma membrane"/>
    <property type="evidence" value="ECO:0007669"/>
    <property type="project" value="UniProtKB-SubCell"/>
</dbReference>
<keyword evidence="7 9" id="KW-0472">Membrane</keyword>
<keyword evidence="4 9" id="KW-0812">Transmembrane</keyword>
<comment type="caution">
    <text evidence="10">The sequence shown here is derived from an EMBL/GenBank/DDBJ whole genome shotgun (WGS) entry which is preliminary data.</text>
</comment>
<organism evidence="10 11">
    <name type="scientific">Candidatus Thalassospirochaeta sargassi</name>
    <dbReference type="NCBI Taxonomy" id="3119039"/>
    <lineage>
        <taxon>Bacteria</taxon>
        <taxon>Pseudomonadati</taxon>
        <taxon>Spirochaetota</taxon>
        <taxon>Spirochaetia</taxon>
        <taxon>Spirochaetales</taxon>
        <taxon>Spirochaetaceae</taxon>
        <taxon>Candidatus Thalassospirochaeta</taxon>
    </lineage>
</organism>
<evidence type="ECO:0000256" key="5">
    <source>
        <dbReference type="ARBA" id="ARBA00022970"/>
    </source>
</evidence>
<dbReference type="Pfam" id="PF02653">
    <property type="entry name" value="BPD_transp_2"/>
    <property type="match status" value="1"/>
</dbReference>
<keyword evidence="3" id="KW-1003">Cell membrane</keyword>
<evidence type="ECO:0000313" key="10">
    <source>
        <dbReference type="EMBL" id="MDC7227082.1"/>
    </source>
</evidence>
<keyword evidence="2" id="KW-0813">Transport</keyword>
<keyword evidence="6 9" id="KW-1133">Transmembrane helix</keyword>
<dbReference type="InterPro" id="IPR052157">
    <property type="entry name" value="BCAA_transport_permease"/>
</dbReference>
<gene>
    <name evidence="10" type="ORF">PQJ61_10005</name>
</gene>
<feature type="transmembrane region" description="Helical" evidence="9">
    <location>
        <begin position="49"/>
        <end position="82"/>
    </location>
</feature>
<accession>A0AAJ1IFK2</accession>
<protein>
    <submittedName>
        <fullName evidence="10">Branched-chain amino acid ABC transporter permease</fullName>
    </submittedName>
</protein>
<dbReference type="GO" id="GO:0006865">
    <property type="term" value="P:amino acid transport"/>
    <property type="evidence" value="ECO:0007669"/>
    <property type="project" value="UniProtKB-KW"/>
</dbReference>
<feature type="transmembrane region" description="Helical" evidence="9">
    <location>
        <begin position="149"/>
        <end position="167"/>
    </location>
</feature>
<feature type="transmembrane region" description="Helical" evidence="9">
    <location>
        <begin position="200"/>
        <end position="221"/>
    </location>
</feature>
<evidence type="ECO:0000256" key="3">
    <source>
        <dbReference type="ARBA" id="ARBA00022475"/>
    </source>
</evidence>
<dbReference type="PANTHER" id="PTHR11795:SF445">
    <property type="entry name" value="AMINO ACID ABC TRANSPORTER PERMEASE PROTEIN"/>
    <property type="match status" value="1"/>
</dbReference>
<feature type="transmembrane region" description="Helical" evidence="9">
    <location>
        <begin position="265"/>
        <end position="285"/>
    </location>
</feature>
<reference evidence="10 11" key="1">
    <citation type="submission" date="2022-12" db="EMBL/GenBank/DDBJ databases">
        <title>Metagenome assembled genome from gulf of manar.</title>
        <authorList>
            <person name="Kohli P."/>
            <person name="Pk S."/>
            <person name="Venkata Ramana C."/>
            <person name="Sasikala C."/>
        </authorList>
    </citation>
    <scope>NUCLEOTIDE SEQUENCE [LARGE SCALE GENOMIC DNA]</scope>
    <source>
        <strain evidence="10">JB008</strain>
    </source>
</reference>
<evidence type="ECO:0000256" key="2">
    <source>
        <dbReference type="ARBA" id="ARBA00022448"/>
    </source>
</evidence>
<feature type="transmembrane region" description="Helical" evidence="9">
    <location>
        <begin position="94"/>
        <end position="116"/>
    </location>
</feature>
<comment type="subcellular location">
    <subcellularLocation>
        <location evidence="1">Cell membrane</location>
        <topology evidence="1">Multi-pass membrane protein</topology>
    </subcellularLocation>
</comment>
<feature type="transmembrane region" description="Helical" evidence="9">
    <location>
        <begin position="233"/>
        <end position="258"/>
    </location>
</feature>
<dbReference type="CDD" id="cd06582">
    <property type="entry name" value="TM_PBP1_LivH_like"/>
    <property type="match status" value="1"/>
</dbReference>
<sequence length="295" mass="30793">MEILIAQIFNGLSIGSIYVLLVTGFNLLLLVAMIIHFSFPVVVVFSMYISWFVMTLTGSVALGVAGGIASAVVVNVITAPMFQHIMRERGSVDINATMVISMGMGMIITDILSHTFNQGFPIAFPDALTGNDQGALISVGLVSISRGQVLTLIVGIIFVAFLFWLLYKTRAGRAFRAIAEDPNGAKLVGIPLLKTGFQSYALTGILGGVTAVLMAVLLGSASAGLGDQLGHKVLAVSIIAGLGNLTGGLIIGLLLGILEAIIQGYLAGSWSNAIAFIVMLVVILAKPKGVFGSKL</sequence>
<dbReference type="EMBL" id="JAQQAL010000022">
    <property type="protein sequence ID" value="MDC7227082.1"/>
    <property type="molecule type" value="Genomic_DNA"/>
</dbReference>